<dbReference type="GO" id="GO:0005886">
    <property type="term" value="C:plasma membrane"/>
    <property type="evidence" value="ECO:0007669"/>
    <property type="project" value="TreeGrafter"/>
</dbReference>
<dbReference type="InterPro" id="IPR013317">
    <property type="entry name" value="DnaA_dom"/>
</dbReference>
<dbReference type="GO" id="GO:0006275">
    <property type="term" value="P:regulation of DNA replication"/>
    <property type="evidence" value="ECO:0007669"/>
    <property type="project" value="InterPro"/>
</dbReference>
<evidence type="ECO:0000256" key="2">
    <source>
        <dbReference type="ARBA" id="ARBA00022705"/>
    </source>
</evidence>
<dbReference type="Proteomes" id="UP000824142">
    <property type="component" value="Unassembled WGS sequence"/>
</dbReference>
<dbReference type="Pfam" id="PF08299">
    <property type="entry name" value="Bac_DnaA_C"/>
    <property type="match status" value="1"/>
</dbReference>
<accession>A0A9D1SM06</accession>
<dbReference type="InterPro" id="IPR010921">
    <property type="entry name" value="Trp_repressor/repl_initiator"/>
</dbReference>
<keyword evidence="6 7" id="KW-0238">DNA-binding</keyword>
<dbReference type="InterPro" id="IPR024633">
    <property type="entry name" value="DnaA_N_dom"/>
</dbReference>
<evidence type="ECO:0000256" key="8">
    <source>
        <dbReference type="RuleBase" id="RU004227"/>
    </source>
</evidence>
<dbReference type="InterPro" id="IPR038454">
    <property type="entry name" value="DnaA_N_sf"/>
</dbReference>
<keyword evidence="5" id="KW-0446">Lipid-binding</keyword>
<sequence length="428" mass="45657">MQAAATLKMTNLEQIKGAIAAKMDSASFTSWIAPLQFEISGNELVLTAQNQFSADFIGSVHKNILNSVAEQFGLTVSICVRGANATSTIANDNNVQSYTPAVSVVRMQDTKVSAFDAFVCSDENAFVLSACKKLAAGSVSFSPLFIYGAAGCGKSLLVDCIEGATSGRVLKMSGGQFVSEFTRSLHDRTVFAFKDYCRNCDTFILDDVQALAGKRATCEEFAQLVMDLRAAGKNIVLTANVAPSNLNGFDRRFQSLMASGLVADVAAPNANVKRTILVRAGVSSEVAALIADRIAGDGHLVAGVATKIKTYTELMGQAVTFDVAQHLLADTLQKAKTPIAMVKLMCEKLGVAYEAVCGKGRCRAVALARQMMMAVLKEATNMSLTEIGRVCGDRDHATVVYAISQIEKLKKTDLVLAAQINQLISDCR</sequence>
<keyword evidence="1" id="KW-0963">Cytoplasm</keyword>
<dbReference type="GO" id="GO:0005524">
    <property type="term" value="F:ATP binding"/>
    <property type="evidence" value="ECO:0007669"/>
    <property type="project" value="UniProtKB-KW"/>
</dbReference>
<keyword evidence="4 7" id="KW-0067">ATP-binding</keyword>
<dbReference type="GO" id="GO:0003688">
    <property type="term" value="F:DNA replication origin binding"/>
    <property type="evidence" value="ECO:0007669"/>
    <property type="project" value="TreeGrafter"/>
</dbReference>
<name>A0A9D1SM06_9PROT</name>
<dbReference type="EMBL" id="DVNO01000014">
    <property type="protein sequence ID" value="HIU65389.1"/>
    <property type="molecule type" value="Genomic_DNA"/>
</dbReference>
<reference evidence="10" key="2">
    <citation type="journal article" date="2021" name="PeerJ">
        <title>Extensive microbial diversity within the chicken gut microbiome revealed by metagenomics and culture.</title>
        <authorList>
            <person name="Gilroy R."/>
            <person name="Ravi A."/>
            <person name="Getino M."/>
            <person name="Pursley I."/>
            <person name="Horton D.L."/>
            <person name="Alikhan N.F."/>
            <person name="Baker D."/>
            <person name="Gharbi K."/>
            <person name="Hall N."/>
            <person name="Watson M."/>
            <person name="Adriaenssens E.M."/>
            <person name="Foster-Nyarko E."/>
            <person name="Jarju S."/>
            <person name="Secka A."/>
            <person name="Antonio M."/>
            <person name="Oren A."/>
            <person name="Chaudhuri R.R."/>
            <person name="La Ragione R."/>
            <person name="Hildebrand F."/>
            <person name="Pallen M.J."/>
        </authorList>
    </citation>
    <scope>NUCLEOTIDE SEQUENCE</scope>
    <source>
        <strain evidence="10">CHK136-897</strain>
    </source>
</reference>
<dbReference type="Pfam" id="PF11638">
    <property type="entry name" value="DnaA_N"/>
    <property type="match status" value="1"/>
</dbReference>
<dbReference type="PANTHER" id="PTHR30050">
    <property type="entry name" value="CHROMOSOMAL REPLICATION INITIATOR PROTEIN DNAA"/>
    <property type="match status" value="1"/>
</dbReference>
<organism evidence="10 11">
    <name type="scientific">Candidatus Enterousia avicola</name>
    <dbReference type="NCBI Taxonomy" id="2840787"/>
    <lineage>
        <taxon>Bacteria</taxon>
        <taxon>Pseudomonadati</taxon>
        <taxon>Pseudomonadota</taxon>
        <taxon>Alphaproteobacteria</taxon>
        <taxon>Candidatus Enterousia</taxon>
    </lineage>
</organism>
<keyword evidence="2 7" id="KW-0235">DNA replication</keyword>
<reference evidence="10" key="1">
    <citation type="submission" date="2020-10" db="EMBL/GenBank/DDBJ databases">
        <authorList>
            <person name="Gilroy R."/>
        </authorList>
    </citation>
    <scope>NUCLEOTIDE SEQUENCE</scope>
    <source>
        <strain evidence="10">CHK136-897</strain>
    </source>
</reference>
<evidence type="ECO:0000256" key="7">
    <source>
        <dbReference type="RuleBase" id="RU000577"/>
    </source>
</evidence>
<dbReference type="GO" id="GO:0006270">
    <property type="term" value="P:DNA replication initiation"/>
    <property type="evidence" value="ECO:0007669"/>
    <property type="project" value="InterPro"/>
</dbReference>
<evidence type="ECO:0000256" key="1">
    <source>
        <dbReference type="ARBA" id="ARBA00022490"/>
    </source>
</evidence>
<gene>
    <name evidence="10" type="ORF">IAC63_01990</name>
</gene>
<dbReference type="GO" id="GO:0008289">
    <property type="term" value="F:lipid binding"/>
    <property type="evidence" value="ECO:0007669"/>
    <property type="project" value="UniProtKB-KW"/>
</dbReference>
<dbReference type="CDD" id="cd06571">
    <property type="entry name" value="Bac_DnaA_C"/>
    <property type="match status" value="1"/>
</dbReference>
<evidence type="ECO:0000259" key="9">
    <source>
        <dbReference type="SMART" id="SM00760"/>
    </source>
</evidence>
<dbReference type="PRINTS" id="PR00051">
    <property type="entry name" value="DNAA"/>
</dbReference>
<dbReference type="SUPFAM" id="SSF52540">
    <property type="entry name" value="P-loop containing nucleoside triphosphate hydrolases"/>
    <property type="match status" value="1"/>
</dbReference>
<evidence type="ECO:0000256" key="3">
    <source>
        <dbReference type="ARBA" id="ARBA00022741"/>
    </source>
</evidence>
<dbReference type="AlphaFoldDB" id="A0A9D1SM06"/>
<dbReference type="SMART" id="SM00760">
    <property type="entry name" value="Bac_DnaA_C"/>
    <property type="match status" value="1"/>
</dbReference>
<evidence type="ECO:0000256" key="6">
    <source>
        <dbReference type="ARBA" id="ARBA00023125"/>
    </source>
</evidence>
<feature type="domain" description="Chromosomal replication initiator DnaA C-terminal" evidence="9">
    <location>
        <begin position="337"/>
        <end position="406"/>
    </location>
</feature>
<dbReference type="InterPro" id="IPR013159">
    <property type="entry name" value="DnaA_C"/>
</dbReference>
<dbReference type="Gene3D" id="3.40.50.300">
    <property type="entry name" value="P-loop containing nucleotide triphosphate hydrolases"/>
    <property type="match status" value="1"/>
</dbReference>
<dbReference type="Gene3D" id="1.10.1750.10">
    <property type="match status" value="1"/>
</dbReference>
<evidence type="ECO:0000313" key="10">
    <source>
        <dbReference type="EMBL" id="HIU65389.1"/>
    </source>
</evidence>
<evidence type="ECO:0000313" key="11">
    <source>
        <dbReference type="Proteomes" id="UP000824142"/>
    </source>
</evidence>
<dbReference type="Gene3D" id="3.30.300.180">
    <property type="match status" value="1"/>
</dbReference>
<dbReference type="InterPro" id="IPR020591">
    <property type="entry name" value="Chromosome_initiator_DnaA-like"/>
</dbReference>
<evidence type="ECO:0000256" key="5">
    <source>
        <dbReference type="ARBA" id="ARBA00023121"/>
    </source>
</evidence>
<dbReference type="InterPro" id="IPR027417">
    <property type="entry name" value="P-loop_NTPase"/>
</dbReference>
<proteinExistence type="inferred from homology"/>
<dbReference type="SUPFAM" id="SSF48295">
    <property type="entry name" value="TrpR-like"/>
    <property type="match status" value="1"/>
</dbReference>
<comment type="caution">
    <text evidence="10">The sequence shown here is derived from an EMBL/GenBank/DDBJ whole genome shotgun (WGS) entry which is preliminary data.</text>
</comment>
<protein>
    <recommendedName>
        <fullName evidence="7">Chromosomal replication initiator protein DnaA</fullName>
    </recommendedName>
</protein>
<keyword evidence="3 7" id="KW-0547">Nucleotide-binding</keyword>
<dbReference type="PANTHER" id="PTHR30050:SF2">
    <property type="entry name" value="CHROMOSOMAL REPLICATION INITIATOR PROTEIN DNAA"/>
    <property type="match status" value="1"/>
</dbReference>
<dbReference type="Pfam" id="PF00308">
    <property type="entry name" value="Bac_DnaA"/>
    <property type="match status" value="1"/>
</dbReference>
<comment type="function">
    <text evidence="7">Plays an essential role in the initiation and regulation of chromosomal replication. ATP-DnaA binds to the origin of replication (oriC) to initiate formation of the DNA replication initiation complex once per cell cycle. Binds the DnaA box (a 9 base pair repeat at the origin) and separates the double-stranded (ds)DNA. Forms a right-handed helical filament on oriC DNA; dsDNA binds to the exterior of the filament while single-stranded (ss)DNA is stabiized in the filament's interior. The ATP-DnaA-oriC complex binds and stabilizes one strand of the AT-rich DNA unwinding element (DUE), permitting loading of DNA polymerase. After initiation quickly degrades to an ADP-DnaA complex that is not apt for DNA replication. Binds acidic phospholipids.</text>
</comment>
<comment type="similarity">
    <text evidence="8">Belongs to the DnaA family.</text>
</comment>
<evidence type="ECO:0000256" key="4">
    <source>
        <dbReference type="ARBA" id="ARBA00022840"/>
    </source>
</evidence>